<organism evidence="1 2">
    <name type="scientific">Tectimicrobiota bacterium</name>
    <dbReference type="NCBI Taxonomy" id="2528274"/>
    <lineage>
        <taxon>Bacteria</taxon>
        <taxon>Pseudomonadati</taxon>
        <taxon>Nitrospinota/Tectimicrobiota group</taxon>
        <taxon>Candidatus Tectimicrobiota</taxon>
    </lineage>
</organism>
<reference evidence="1" key="1">
    <citation type="submission" date="2019-03" db="EMBL/GenBank/DDBJ databases">
        <title>Lake Tanganyika Metagenome-Assembled Genomes (MAGs).</title>
        <authorList>
            <person name="Tran P."/>
        </authorList>
    </citation>
    <scope>NUCLEOTIDE SEQUENCE</scope>
    <source>
        <strain evidence="1">K_DeepCast_65m_m2_066</strain>
    </source>
</reference>
<name>A0A938B5C5_UNCTE</name>
<accession>A0A938B5C5</accession>
<gene>
    <name evidence="1" type="ORF">FJZ47_24930</name>
</gene>
<comment type="caution">
    <text evidence="1">The sequence shown here is derived from an EMBL/GenBank/DDBJ whole genome shotgun (WGS) entry which is preliminary data.</text>
</comment>
<dbReference type="Proteomes" id="UP000712673">
    <property type="component" value="Unassembled WGS sequence"/>
</dbReference>
<proteinExistence type="predicted"/>
<evidence type="ECO:0000313" key="1">
    <source>
        <dbReference type="EMBL" id="MBM3227024.1"/>
    </source>
</evidence>
<sequence length="109" mass="12487">MFAFTPEFFQRLHEEDYTLPPFECDYAEALRGLHVHHLQGLSRAAWHALCATLITLHATAYRWPADAAQLVPLLTTRLQTLPLRDPRSTLKALVDELDQVQQQTFFAPS</sequence>
<dbReference type="EMBL" id="VGLS01001154">
    <property type="protein sequence ID" value="MBM3227024.1"/>
    <property type="molecule type" value="Genomic_DNA"/>
</dbReference>
<evidence type="ECO:0000313" key="2">
    <source>
        <dbReference type="Proteomes" id="UP000712673"/>
    </source>
</evidence>
<dbReference type="AlphaFoldDB" id="A0A938B5C5"/>
<protein>
    <submittedName>
        <fullName evidence="1">Uncharacterized protein</fullName>
    </submittedName>
</protein>